<dbReference type="InterPro" id="IPR036488">
    <property type="entry name" value="DUF1883-like_sf"/>
</dbReference>
<dbReference type="InterPro" id="IPR000157">
    <property type="entry name" value="TIR_dom"/>
</dbReference>
<dbReference type="AlphaFoldDB" id="A0A646NVB8"/>
<evidence type="ECO:0000259" key="1">
    <source>
        <dbReference type="PROSITE" id="PS50104"/>
    </source>
</evidence>
<accession>A0A646NVB8</accession>
<evidence type="ECO:0000313" key="2">
    <source>
        <dbReference type="EMBL" id="MRJ20052.1"/>
    </source>
</evidence>
<dbReference type="SMART" id="SM00255">
    <property type="entry name" value="TIR"/>
    <property type="match status" value="1"/>
</dbReference>
<comment type="caution">
    <text evidence="2">The sequence shown here is derived from an EMBL/GenBank/DDBJ whole genome shotgun (WGS) entry which is preliminary data.</text>
</comment>
<dbReference type="GO" id="GO:0007165">
    <property type="term" value="P:signal transduction"/>
    <property type="evidence" value="ECO:0007669"/>
    <property type="project" value="InterPro"/>
</dbReference>
<sequence>MNFLKFDLGNRKRGEVVEITLTNGANVRLMSSSDFSSYQAGRQHRFIGGLAKRSPVRLQIPNSGHWYVAVDMQGLRGSTKASMRIVPGALPEIHERPLAEIPSLVRDDVPTPTQSGGETHDVFISHASDDKDEFVRPLANALIAQGLNVWFDEMTLRIGDSLRQKIDKGLANSRVGLVVLSPAFIKKGWTNYELDGIVTRTVSGEQVLLPIWHNITKQQVMDFSPSLADKVARSTATHTIDEIALEIAELLQSRDSLSH</sequence>
<feature type="domain" description="TIR" evidence="1">
    <location>
        <begin position="118"/>
        <end position="251"/>
    </location>
</feature>
<dbReference type="RefSeq" id="WP_153837869.1">
    <property type="nucleotide sequence ID" value="NZ_VOIX01000002.1"/>
</dbReference>
<dbReference type="Proteomes" id="UP000432048">
    <property type="component" value="Unassembled WGS sequence"/>
</dbReference>
<dbReference type="Pfam" id="PF13676">
    <property type="entry name" value="TIR_2"/>
    <property type="match status" value="1"/>
</dbReference>
<reference evidence="2 3" key="1">
    <citation type="submission" date="2019-08" db="EMBL/GenBank/DDBJ databases">
        <title>Pseudomonas haemolytica sp. nov. isolated from raw milk and skim milk concentrate.</title>
        <authorList>
            <person name="Hofmann K."/>
            <person name="Huptas C."/>
            <person name="Doll E."/>
            <person name="Scherer S."/>
            <person name="Wenning M."/>
        </authorList>
    </citation>
    <scope>NUCLEOTIDE SEQUENCE [LARGE SCALE GENOMIC DNA]</scope>
    <source>
        <strain evidence="2 3">DSM 108988</strain>
    </source>
</reference>
<dbReference type="Gene3D" id="4.10.1210.10">
    <property type="entry name" value="Atu1913-like"/>
    <property type="match status" value="1"/>
</dbReference>
<protein>
    <submittedName>
        <fullName evidence="2">DUF1883 domain-containing protein</fullName>
    </submittedName>
</protein>
<name>A0A646NVB8_9PSED</name>
<gene>
    <name evidence="2" type="ORF">FRT60_06830</name>
</gene>
<dbReference type="SUPFAM" id="SSF52200">
    <property type="entry name" value="Toll/Interleukin receptor TIR domain"/>
    <property type="match status" value="1"/>
</dbReference>
<dbReference type="Pfam" id="PF08980">
    <property type="entry name" value="DUF1883"/>
    <property type="match status" value="1"/>
</dbReference>
<dbReference type="PROSITE" id="PS50104">
    <property type="entry name" value="TIR"/>
    <property type="match status" value="1"/>
</dbReference>
<dbReference type="InterPro" id="IPR015073">
    <property type="entry name" value="DUF1883"/>
</dbReference>
<dbReference type="EMBL" id="VOIX01000002">
    <property type="protein sequence ID" value="MRJ20052.1"/>
    <property type="molecule type" value="Genomic_DNA"/>
</dbReference>
<evidence type="ECO:0000313" key="3">
    <source>
        <dbReference type="Proteomes" id="UP000432048"/>
    </source>
</evidence>
<dbReference type="InterPro" id="IPR035897">
    <property type="entry name" value="Toll_tir_struct_dom_sf"/>
</dbReference>
<dbReference type="SUPFAM" id="SSF141099">
    <property type="entry name" value="Atu1913-like"/>
    <property type="match status" value="1"/>
</dbReference>
<proteinExistence type="predicted"/>
<dbReference type="Gene3D" id="3.40.50.10140">
    <property type="entry name" value="Toll/interleukin-1 receptor homology (TIR) domain"/>
    <property type="match status" value="1"/>
</dbReference>
<organism evidence="2 3">
    <name type="scientific">Pseudomonas haemolytica</name>
    <dbReference type="NCBI Taxonomy" id="2600065"/>
    <lineage>
        <taxon>Bacteria</taxon>
        <taxon>Pseudomonadati</taxon>
        <taxon>Pseudomonadota</taxon>
        <taxon>Gammaproteobacteria</taxon>
        <taxon>Pseudomonadales</taxon>
        <taxon>Pseudomonadaceae</taxon>
        <taxon>Pseudomonas</taxon>
    </lineage>
</organism>